<dbReference type="SUPFAM" id="SSF47031">
    <property type="entry name" value="Second domain of FERM"/>
    <property type="match status" value="1"/>
</dbReference>
<accession>A0A8J6G4U0</accession>
<evidence type="ECO:0000256" key="14">
    <source>
        <dbReference type="SAM" id="MobiDB-lite"/>
    </source>
</evidence>
<comment type="similarity">
    <text evidence="2 13">Belongs to the TRAFAC class myosin-kinesin ATPase superfamily. Myosin family.</text>
</comment>
<organism evidence="19 20">
    <name type="scientific">Microtus ochrogaster</name>
    <name type="common">Prairie vole</name>
    <dbReference type="NCBI Taxonomy" id="79684"/>
    <lineage>
        <taxon>Eukaryota</taxon>
        <taxon>Metazoa</taxon>
        <taxon>Chordata</taxon>
        <taxon>Craniata</taxon>
        <taxon>Vertebrata</taxon>
        <taxon>Euteleostomi</taxon>
        <taxon>Mammalia</taxon>
        <taxon>Eutheria</taxon>
        <taxon>Euarchontoglires</taxon>
        <taxon>Glires</taxon>
        <taxon>Rodentia</taxon>
        <taxon>Myomorpha</taxon>
        <taxon>Muroidea</taxon>
        <taxon>Cricetidae</taxon>
        <taxon>Arvicolinae</taxon>
        <taxon>Microtus</taxon>
    </lineage>
</organism>
<dbReference type="Gene3D" id="1.20.5.190">
    <property type="match status" value="1"/>
</dbReference>
<dbReference type="Gene3D" id="1.25.40.530">
    <property type="entry name" value="MyTH4 domain"/>
    <property type="match status" value="2"/>
</dbReference>
<comment type="subcellular location">
    <subcellularLocation>
        <location evidence="1">Cytoplasm</location>
    </subcellularLocation>
</comment>
<dbReference type="Gene3D" id="1.10.10.820">
    <property type="match status" value="1"/>
</dbReference>
<dbReference type="SUPFAM" id="SSF52540">
    <property type="entry name" value="P-loop containing nucleoside triphosphate hydrolases"/>
    <property type="match status" value="1"/>
</dbReference>
<dbReference type="InterPro" id="IPR001452">
    <property type="entry name" value="SH3_domain"/>
</dbReference>
<dbReference type="Pfam" id="PF00784">
    <property type="entry name" value="MyTH4"/>
    <property type="match status" value="2"/>
</dbReference>
<dbReference type="InterPro" id="IPR002404">
    <property type="entry name" value="IRS_PTB"/>
</dbReference>
<dbReference type="CDD" id="cd23767">
    <property type="entry name" value="IQCD"/>
    <property type="match status" value="2"/>
</dbReference>
<evidence type="ECO:0000256" key="7">
    <source>
        <dbReference type="ARBA" id="ARBA00022741"/>
    </source>
</evidence>
<feature type="region of interest" description="Actin-binding" evidence="13">
    <location>
        <begin position="595"/>
        <end position="617"/>
    </location>
</feature>
<dbReference type="Gene3D" id="3.10.20.90">
    <property type="entry name" value="Phosphatidylinositol 3-kinase Catalytic Subunit, Chain A, domain 1"/>
    <property type="match status" value="1"/>
</dbReference>
<dbReference type="SMART" id="SM00139">
    <property type="entry name" value="MyTH4"/>
    <property type="match status" value="2"/>
</dbReference>
<evidence type="ECO:0000256" key="11">
    <source>
        <dbReference type="ARBA" id="ARBA00023203"/>
    </source>
</evidence>
<dbReference type="FunFam" id="1.25.40.530:FF:000006">
    <property type="entry name" value="MYO7B isoform 7"/>
    <property type="match status" value="1"/>
</dbReference>
<feature type="domain" description="MyTH4" evidence="17">
    <location>
        <begin position="959"/>
        <end position="1161"/>
    </location>
</feature>
<dbReference type="CDD" id="cd13198">
    <property type="entry name" value="FERM_C1_MyoVII"/>
    <property type="match status" value="1"/>
</dbReference>
<evidence type="ECO:0000313" key="20">
    <source>
        <dbReference type="Proteomes" id="UP000710432"/>
    </source>
</evidence>
<feature type="domain" description="SH3" evidence="15">
    <location>
        <begin position="1470"/>
        <end position="1536"/>
    </location>
</feature>
<dbReference type="PRINTS" id="PR00193">
    <property type="entry name" value="MYOSINHEAVY"/>
</dbReference>
<dbReference type="InterPro" id="IPR036106">
    <property type="entry name" value="MYSc_Myo7"/>
</dbReference>
<dbReference type="Gene3D" id="3.40.850.10">
    <property type="entry name" value="Kinesin motor domain"/>
    <property type="match status" value="1"/>
</dbReference>
<evidence type="ECO:0000256" key="3">
    <source>
        <dbReference type="ARBA" id="ARBA00022443"/>
    </source>
</evidence>
<protein>
    <submittedName>
        <fullName evidence="19">Unconventional myosin-VIIb</fullName>
    </submittedName>
</protein>
<dbReference type="InterPro" id="IPR038185">
    <property type="entry name" value="MyTH4_dom_sf"/>
</dbReference>
<dbReference type="FunFam" id="1.20.80.10:FF:000013">
    <property type="entry name" value="Unconventional myosin-VIIa"/>
    <property type="match status" value="1"/>
</dbReference>
<evidence type="ECO:0000256" key="2">
    <source>
        <dbReference type="ARBA" id="ARBA00008314"/>
    </source>
</evidence>
<dbReference type="SUPFAM" id="SSF50729">
    <property type="entry name" value="PH domain-like"/>
    <property type="match status" value="1"/>
</dbReference>
<dbReference type="Gene3D" id="1.20.58.530">
    <property type="match status" value="1"/>
</dbReference>
<dbReference type="InterPro" id="IPR036028">
    <property type="entry name" value="SH3-like_dom_sf"/>
</dbReference>
<evidence type="ECO:0000259" key="15">
    <source>
        <dbReference type="PROSITE" id="PS50002"/>
    </source>
</evidence>
<feature type="domain" description="Myosin motor" evidence="18">
    <location>
        <begin position="39"/>
        <end position="718"/>
    </location>
</feature>
<feature type="domain" description="FERM" evidence="16">
    <location>
        <begin position="1166"/>
        <end position="1475"/>
    </location>
</feature>
<keyword evidence="9 13" id="KW-0518">Myosin</keyword>
<dbReference type="GO" id="GO:0003779">
    <property type="term" value="F:actin binding"/>
    <property type="evidence" value="ECO:0007669"/>
    <property type="project" value="UniProtKB-KW"/>
</dbReference>
<dbReference type="InterPro" id="IPR035963">
    <property type="entry name" value="FERM_2"/>
</dbReference>
<dbReference type="Pfam" id="PF00612">
    <property type="entry name" value="IQ"/>
    <property type="match status" value="3"/>
</dbReference>
<dbReference type="Pfam" id="PF02174">
    <property type="entry name" value="IRS"/>
    <property type="match status" value="1"/>
</dbReference>
<dbReference type="FunFam" id="1.10.10.820:FF:000001">
    <property type="entry name" value="Myosin heavy chain"/>
    <property type="match status" value="1"/>
</dbReference>
<dbReference type="InterPro" id="IPR019749">
    <property type="entry name" value="Band_41_domain"/>
</dbReference>
<dbReference type="PANTHER" id="PTHR22692:SF24">
    <property type="entry name" value="MYOSIN VIIB"/>
    <property type="match status" value="1"/>
</dbReference>
<dbReference type="SUPFAM" id="SSF50044">
    <property type="entry name" value="SH3-domain"/>
    <property type="match status" value="1"/>
</dbReference>
<dbReference type="CDD" id="cd13199">
    <property type="entry name" value="FERM_C2_MyoVII"/>
    <property type="match status" value="1"/>
</dbReference>
<dbReference type="GO" id="GO:0005524">
    <property type="term" value="F:ATP binding"/>
    <property type="evidence" value="ECO:0007669"/>
    <property type="project" value="UniProtKB-UniRule"/>
</dbReference>
<dbReference type="InterPro" id="IPR027417">
    <property type="entry name" value="P-loop_NTPase"/>
</dbReference>
<dbReference type="InterPro" id="IPR000857">
    <property type="entry name" value="MyTH4_dom"/>
</dbReference>
<dbReference type="Pfam" id="PF21989">
    <property type="entry name" value="RA_2"/>
    <property type="match status" value="1"/>
</dbReference>
<dbReference type="Gene3D" id="6.20.240.20">
    <property type="match status" value="1"/>
</dbReference>
<keyword evidence="6" id="KW-0677">Repeat</keyword>
<dbReference type="GO" id="GO:0016459">
    <property type="term" value="C:myosin complex"/>
    <property type="evidence" value="ECO:0007669"/>
    <property type="project" value="UniProtKB-KW"/>
</dbReference>
<dbReference type="SMART" id="SM00326">
    <property type="entry name" value="SH3"/>
    <property type="match status" value="1"/>
</dbReference>
<feature type="region of interest" description="Disordered" evidence="14">
    <location>
        <begin position="1625"/>
        <end position="1644"/>
    </location>
</feature>
<dbReference type="SUPFAM" id="SSF54236">
    <property type="entry name" value="Ubiquitin-like"/>
    <property type="match status" value="1"/>
</dbReference>
<dbReference type="InterPro" id="IPR036961">
    <property type="entry name" value="Kinesin_motor_dom_sf"/>
</dbReference>
<evidence type="ECO:0000256" key="4">
    <source>
        <dbReference type="ARBA" id="ARBA00022490"/>
    </source>
</evidence>
<sequence>MRGLEGLTFAESLCLSLQEHWISAADLNTLSPMHPNSAQGVDDMIRLGDLNEAGVVHNLLVRYQQHKIYTYTGSILVAVNPFQMLPLYTLEQVQLYYSHHMGELPPHVFAIANSCYFNMKKNKRDQCCIISGESGAGKTETTKLILQFLATVSGQHSWIEQQVLEANPILEAFGNAKTIRNDNSSRFGKYIEIHFNPSGVIEGASIEHFLLEKSRVCRQAAEERNYHIFYCMLMGMSPEEKKLLGLGMPSDYHYLTMGNCTSYEGLSDAKDYAHVRSAMKILHFSDSENWDISKLLAAILHLGNVGFMAAVFENLDSSDLMETPAFSFAMNLLEVQFQALRECLIKHTIPIRGEYVSRPLNIAQAADRRDAFVKGIYGHLFLWIVKKINATIFTPPGEDPRSVRRAIGLLDIFGFENFEKNSFEQLCINFANEHLQQFFVKHVFTMEQEEYLSENISWNYIHYKDNQPILDLLAVKPMSVISLLDEESRFPQGTDVTMLQKLNSVHANNKSFLRPKNIHDTRFGIVHFAGDVYYQAEGFLEKNRDVLSIDILNLVQSSKNKFLKEIFNLESPQTKMGHGTIRQLKAGNQFFKQSLDQLMRILTNCQPYFIRCIKPNEYKKPLLFDRELCIQQLRYSGMMETVQIRKSGFPIRYTFEEFSQRFHMLLSSPERKQFQDKHRQMTLRIADLCLGTDKDWKVGKTKIFLKDHQDTMLEIQRSQALDGAATCIQRVLRGHKYRKEFLRQRQAAVTLQATWRGHCQRKNFELILVGFKRLQAIARSHQLMRQFQAMRQRIVQLQAHCRGYLVRQQFQAKRKAAATKQVHARGLAARWSFQQQKPVVGGYLVCKGGRAKPRVILASEPKGQGAVLDRKRKSIYDTVTDTEMVEKVFGFLPAMIGGQEGPAPTGFEDLEVKTQKLPEVDLDAVPMTEMPEEDRDDLAEYTFPKFAVTYFQKSANHTHIQKLLKYPLLYHENETDHLAALAVWPIILRFMGDLPEPVLYTRNSLSDSVTRQTHNRLSKDSGTQGPQHNGHAQVARKLNPGEEAFNSDVPVSERPMSNLEKVHFIVGYAIMRPGLRDEIYCQICKQLSGNHKTSSVGRGWILLSLCLGCFPPSERFMKYLLNFISQGPASYGPFCAERLQRTFSNGVRSEPPTWLELQAVKSKKHIPIQVILAAGGSLTVSVDSASTSQEVCQHIAQKQGLKDQLGFSLQVAVYNKFWSLGNGSDHVMDAVAQCEQLARERGESQCQSPWRIYFRKEFFAPWHDSREDPVSTELIYSQALHGVWSGEYTFEKEEELVELLARHCYVRLGATVKSSAVQELLPSCIPAKLYRTKSPEKWASIVMAAHAKAPYTQTKAKPLAVKEQTVEAARLLWPLLFSRLYEVTTLSGPSLPKTQLILAINWKGLCFLDQKENQLLELSFAEVMSLVANRDAPGGQRLLLSTLHEEYEFFSPSSVAIAELVALFLGGLKERSVFAMALQDRKATDDATLLPFKKGDLLILTKRQGPSASENWIPGQNDRTGKTGLVPVACLYIIPSLTKPSAQLLKLLAMSPEKRKLAAQEVRAAEPLLEEQSTESPYTLEEFSYQFFRCPLSPPRTARMGWRVSRGYQQGKAAAAVKVQMDRESLGTDPHDNSVSGRAPDKETISRSTMPMARNRGHLWAYSPEPLRQPLLKCVHDKAKLRDPAFTPILKYTGDYPSRQSWNSLELTDQMFSLALQEPALQDELYCQILKQLTHNSVRYSEERAWQLLWLCTGLFPPGKKLLPHAQKFIDSRKKKPLAPDCSRRLHRVLRMGPRKQPPHHVEVKAAEQNVSKLSHEVYLPNDTNKQTSDPSYPDILLIAINRHGLLLIHPKTKELLNTYSFTKLSSWSSGSTYFHMALGSLGQGSRLLCETSLGYKMDDLLTSYVQQLMNTVNKQQGSRVPAPANP</sequence>
<dbReference type="Gene3D" id="1.20.120.720">
    <property type="entry name" value="Myosin VI head, motor domain, U50 subdomain"/>
    <property type="match status" value="1"/>
</dbReference>
<evidence type="ECO:0000259" key="18">
    <source>
        <dbReference type="PROSITE" id="PS51456"/>
    </source>
</evidence>
<evidence type="ECO:0000259" key="16">
    <source>
        <dbReference type="PROSITE" id="PS50057"/>
    </source>
</evidence>
<dbReference type="PROSITE" id="PS50057">
    <property type="entry name" value="FERM_3"/>
    <property type="match status" value="1"/>
</dbReference>
<reference evidence="19" key="1">
    <citation type="submission" date="2020-03" db="EMBL/GenBank/DDBJ databases">
        <title>Studies in the Genomics of Life Span.</title>
        <authorList>
            <person name="Glass D."/>
        </authorList>
    </citation>
    <scope>NUCLEOTIDE SEQUENCE</scope>
    <source>
        <strain evidence="19">LTLLF</strain>
        <tissue evidence="19">Muscle</tissue>
    </source>
</reference>
<dbReference type="Pfam" id="PF00063">
    <property type="entry name" value="Myosin_head"/>
    <property type="match status" value="1"/>
</dbReference>
<keyword evidence="8 13" id="KW-0067">ATP-binding</keyword>
<dbReference type="SMART" id="SM00015">
    <property type="entry name" value="IQ"/>
    <property type="match status" value="3"/>
</dbReference>
<dbReference type="PROSITE" id="PS51456">
    <property type="entry name" value="MYOSIN_MOTOR"/>
    <property type="match status" value="1"/>
</dbReference>
<evidence type="ECO:0000256" key="8">
    <source>
        <dbReference type="ARBA" id="ARBA00022840"/>
    </source>
</evidence>
<keyword evidence="11 13" id="KW-0009">Actin-binding</keyword>
<dbReference type="InterPro" id="IPR014352">
    <property type="entry name" value="FERM/acyl-CoA-bd_prot_sf"/>
</dbReference>
<keyword evidence="7 13" id="KW-0547">Nucleotide-binding</keyword>
<dbReference type="InterPro" id="IPR000299">
    <property type="entry name" value="FERM_domain"/>
</dbReference>
<dbReference type="SMART" id="SM00242">
    <property type="entry name" value="MYSc"/>
    <property type="match status" value="1"/>
</dbReference>
<dbReference type="FunFam" id="3.40.850.10:FF:000008">
    <property type="entry name" value="Putative unconventional myosin-IXa"/>
    <property type="match status" value="1"/>
</dbReference>
<feature type="region of interest" description="Disordered" evidence="14">
    <location>
        <begin position="1009"/>
        <end position="1032"/>
    </location>
</feature>
<evidence type="ECO:0000313" key="19">
    <source>
        <dbReference type="EMBL" id="KAH0506186.1"/>
    </source>
</evidence>
<feature type="binding site" evidence="13">
    <location>
        <begin position="132"/>
        <end position="139"/>
    </location>
    <ligand>
        <name>ATP</name>
        <dbReference type="ChEBI" id="CHEBI:30616"/>
    </ligand>
</feature>
<dbReference type="Pfam" id="PF21998">
    <property type="entry name" value="FERM_C1_MyoVII"/>
    <property type="match status" value="1"/>
</dbReference>
<dbReference type="InterPro" id="IPR029071">
    <property type="entry name" value="Ubiquitin-like_domsf"/>
</dbReference>
<dbReference type="InterPro" id="IPR000048">
    <property type="entry name" value="IQ_motif_EF-hand-BS"/>
</dbReference>
<name>A0A8J6G4U0_MICOH</name>
<evidence type="ECO:0000256" key="12">
    <source>
        <dbReference type="PROSITE-ProRule" id="PRU00192"/>
    </source>
</evidence>
<gene>
    <name evidence="19" type="ORF">LTLLF_174590</name>
</gene>
<keyword evidence="3 12" id="KW-0728">SH3 domain</keyword>
<dbReference type="GO" id="GO:0120025">
    <property type="term" value="C:plasma membrane bounded cell projection"/>
    <property type="evidence" value="ECO:0007669"/>
    <property type="project" value="UniProtKB-ARBA"/>
</dbReference>
<dbReference type="CDD" id="cd17092">
    <property type="entry name" value="FERM1_F1_Myosin-VII"/>
    <property type="match status" value="1"/>
</dbReference>
<dbReference type="PROSITE" id="PS50096">
    <property type="entry name" value="IQ"/>
    <property type="match status" value="3"/>
</dbReference>
<dbReference type="Gene3D" id="2.30.29.30">
    <property type="entry name" value="Pleckstrin-homology domain (PH domain)/Phosphotyrosine-binding domain (PTB)"/>
    <property type="match status" value="2"/>
</dbReference>
<dbReference type="SMART" id="SM00295">
    <property type="entry name" value="B41"/>
    <property type="match status" value="1"/>
</dbReference>
<dbReference type="GO" id="GO:0003774">
    <property type="term" value="F:cytoskeletal motor activity"/>
    <property type="evidence" value="ECO:0007669"/>
    <property type="project" value="UniProtKB-UniRule"/>
</dbReference>
<comment type="caution">
    <text evidence="19">The sequence shown here is derived from an EMBL/GenBank/DDBJ whole genome shotgun (WGS) entry which is preliminary data.</text>
</comment>
<dbReference type="InterPro" id="IPR001609">
    <property type="entry name" value="Myosin_head_motor_dom-like"/>
</dbReference>
<evidence type="ECO:0000256" key="9">
    <source>
        <dbReference type="ARBA" id="ARBA00023123"/>
    </source>
</evidence>
<dbReference type="EMBL" id="JAATJU010024200">
    <property type="protein sequence ID" value="KAH0506186.1"/>
    <property type="molecule type" value="Genomic_DNA"/>
</dbReference>
<keyword evidence="5" id="KW-0597">Phosphoprotein</keyword>
<feature type="domain" description="MyTH4" evidence="17">
    <location>
        <begin position="1662"/>
        <end position="1808"/>
    </location>
</feature>
<evidence type="ECO:0000256" key="10">
    <source>
        <dbReference type="ARBA" id="ARBA00023175"/>
    </source>
</evidence>
<keyword evidence="4" id="KW-0963">Cytoplasm</keyword>
<dbReference type="InterPro" id="IPR041793">
    <property type="entry name" value="MyoVII_FERM_C1"/>
</dbReference>
<dbReference type="CDD" id="cd01381">
    <property type="entry name" value="MYSc_Myo7"/>
    <property type="match status" value="1"/>
</dbReference>
<evidence type="ECO:0000256" key="5">
    <source>
        <dbReference type="ARBA" id="ARBA00022553"/>
    </source>
</evidence>
<dbReference type="Proteomes" id="UP000710432">
    <property type="component" value="Unassembled WGS sequence"/>
</dbReference>
<dbReference type="InterPro" id="IPR051567">
    <property type="entry name" value="Unconventional_Myosin_ATPase"/>
</dbReference>
<dbReference type="PANTHER" id="PTHR22692">
    <property type="entry name" value="MYOSIN VII, XV"/>
    <property type="match status" value="1"/>
</dbReference>
<dbReference type="PROSITE" id="PS50002">
    <property type="entry name" value="SH3"/>
    <property type="match status" value="1"/>
</dbReference>
<dbReference type="InterPro" id="IPR011993">
    <property type="entry name" value="PH-like_dom_sf"/>
</dbReference>
<proteinExistence type="inferred from homology"/>
<evidence type="ECO:0000256" key="13">
    <source>
        <dbReference type="PROSITE-ProRule" id="PRU00782"/>
    </source>
</evidence>
<dbReference type="GO" id="GO:0005737">
    <property type="term" value="C:cytoplasm"/>
    <property type="evidence" value="ECO:0007669"/>
    <property type="project" value="UniProtKB-SubCell"/>
</dbReference>
<dbReference type="Gene3D" id="1.20.80.10">
    <property type="match status" value="1"/>
</dbReference>
<evidence type="ECO:0000256" key="1">
    <source>
        <dbReference type="ARBA" id="ARBA00004496"/>
    </source>
</evidence>
<keyword evidence="10 13" id="KW-0505">Motor protein</keyword>
<evidence type="ECO:0000259" key="17">
    <source>
        <dbReference type="PROSITE" id="PS51016"/>
    </source>
</evidence>
<dbReference type="Gene3D" id="2.30.30.40">
    <property type="entry name" value="SH3 Domains"/>
    <property type="match status" value="1"/>
</dbReference>
<dbReference type="InterPro" id="IPR041794">
    <property type="entry name" value="MyoVII_FERM_C2"/>
</dbReference>
<dbReference type="PROSITE" id="PS51016">
    <property type="entry name" value="MYTH4"/>
    <property type="match status" value="2"/>
</dbReference>
<evidence type="ECO:0000256" key="6">
    <source>
        <dbReference type="ARBA" id="ARBA00022737"/>
    </source>
</evidence>